<protein>
    <recommendedName>
        <fullName evidence="4">Lipoprotein</fullName>
    </recommendedName>
</protein>
<evidence type="ECO:0000256" key="1">
    <source>
        <dbReference type="SAM" id="SignalP"/>
    </source>
</evidence>
<evidence type="ECO:0008006" key="4">
    <source>
        <dbReference type="Google" id="ProtNLM"/>
    </source>
</evidence>
<accession>A0A841LWR4</accession>
<organism evidence="2 3">
    <name type="scientific">Paenochrobactrum gallinarii</name>
    <dbReference type="NCBI Taxonomy" id="643673"/>
    <lineage>
        <taxon>Bacteria</taxon>
        <taxon>Pseudomonadati</taxon>
        <taxon>Pseudomonadota</taxon>
        <taxon>Alphaproteobacteria</taxon>
        <taxon>Hyphomicrobiales</taxon>
        <taxon>Brucellaceae</taxon>
        <taxon>Paenochrobactrum</taxon>
    </lineage>
</organism>
<dbReference type="Proteomes" id="UP000555393">
    <property type="component" value="Unassembled WGS sequence"/>
</dbReference>
<feature type="chain" id="PRO_5032534014" description="Lipoprotein" evidence="1">
    <location>
        <begin position="31"/>
        <end position="183"/>
    </location>
</feature>
<reference evidence="2 3" key="1">
    <citation type="submission" date="2020-08" db="EMBL/GenBank/DDBJ databases">
        <title>Genomic Encyclopedia of Type Strains, Phase IV (KMG-IV): sequencing the most valuable type-strain genomes for metagenomic binning, comparative biology and taxonomic classification.</title>
        <authorList>
            <person name="Goeker M."/>
        </authorList>
    </citation>
    <scope>NUCLEOTIDE SEQUENCE [LARGE SCALE GENOMIC DNA]</scope>
    <source>
        <strain evidence="2 3">DSM 22336</strain>
    </source>
</reference>
<dbReference type="AlphaFoldDB" id="A0A841LWR4"/>
<dbReference type="RefSeq" id="WP_184223434.1">
    <property type="nucleotide sequence ID" value="NZ_JACIIU010000012.1"/>
</dbReference>
<comment type="caution">
    <text evidence="2">The sequence shown here is derived from an EMBL/GenBank/DDBJ whole genome shotgun (WGS) entry which is preliminary data.</text>
</comment>
<evidence type="ECO:0000313" key="3">
    <source>
        <dbReference type="Proteomes" id="UP000555393"/>
    </source>
</evidence>
<dbReference type="PROSITE" id="PS51257">
    <property type="entry name" value="PROKAR_LIPOPROTEIN"/>
    <property type="match status" value="1"/>
</dbReference>
<proteinExistence type="predicted"/>
<name>A0A841LWR4_9HYPH</name>
<gene>
    <name evidence="2" type="ORF">FHS77_002332</name>
</gene>
<keyword evidence="3" id="KW-1185">Reference proteome</keyword>
<feature type="signal peptide" evidence="1">
    <location>
        <begin position="1"/>
        <end position="30"/>
    </location>
</feature>
<sequence>MQKLSFTRAAIVTALLLGVAGCNTTGTKDAAENTNVAEDNRITSDELRAYCPSVSLREGTAYFSKYAKSSEKTSDQLIYQATITDTTRACKYGNGTMTMEVAAAGRIVPGAKFNAGTTKMPIRVAVLQGDKVVYSKLHQQPVSLSARTASQFVFNDNQVTIPLPDKENIQVFVGFDEGPYNTK</sequence>
<keyword evidence="1" id="KW-0732">Signal</keyword>
<evidence type="ECO:0000313" key="2">
    <source>
        <dbReference type="EMBL" id="MBB6261766.1"/>
    </source>
</evidence>
<dbReference type="EMBL" id="JACIIU010000012">
    <property type="protein sequence ID" value="MBB6261766.1"/>
    <property type="molecule type" value="Genomic_DNA"/>
</dbReference>